<dbReference type="EMBL" id="LWDD02001959">
    <property type="protein sequence ID" value="KAE8243562.1"/>
    <property type="molecule type" value="Genomic_DNA"/>
</dbReference>
<feature type="compositionally biased region" description="Low complexity" evidence="1">
    <location>
        <begin position="168"/>
        <end position="188"/>
    </location>
</feature>
<feature type="region of interest" description="Disordered" evidence="1">
    <location>
        <begin position="268"/>
        <end position="307"/>
    </location>
</feature>
<evidence type="ECO:0000256" key="1">
    <source>
        <dbReference type="SAM" id="MobiDB-lite"/>
    </source>
</evidence>
<accession>A0A8T8SLP5</accession>
<reference evidence="2" key="1">
    <citation type="submission" date="2016-04" db="EMBL/GenBank/DDBJ databases">
        <authorList>
            <person name="Nguyen H.D."/>
            <person name="Kesanakurti P."/>
            <person name="Cullis J."/>
            <person name="Levesque C.A."/>
            <person name="Hambleton S."/>
        </authorList>
    </citation>
    <scope>NUCLEOTIDE SEQUENCE</scope>
    <source>
        <strain evidence="2">DAOMC 238032</strain>
    </source>
</reference>
<gene>
    <name evidence="2" type="ORF">A4X03_0g7724</name>
</gene>
<evidence type="ECO:0000313" key="2">
    <source>
        <dbReference type="EMBL" id="KAE8243562.1"/>
    </source>
</evidence>
<proteinExistence type="predicted"/>
<feature type="region of interest" description="Disordered" evidence="1">
    <location>
        <begin position="155"/>
        <end position="200"/>
    </location>
</feature>
<comment type="caution">
    <text evidence="2">The sequence shown here is derived from an EMBL/GenBank/DDBJ whole genome shotgun (WGS) entry which is preliminary data.</text>
</comment>
<reference evidence="2" key="2">
    <citation type="journal article" date="2019" name="IMA Fungus">
        <title>Genome sequencing and comparison of five Tilletia species to identify candidate genes for the detection of regulated species infecting wheat.</title>
        <authorList>
            <person name="Nguyen H.D.T."/>
            <person name="Sultana T."/>
            <person name="Kesanakurti P."/>
            <person name="Hambleton S."/>
        </authorList>
    </citation>
    <scope>NUCLEOTIDE SEQUENCE</scope>
    <source>
        <strain evidence="2">DAOMC 238032</strain>
    </source>
</reference>
<sequence length="427" mass="44648">EALSASPSIRKKVLGSLATKLGVQADEIQRALAEAEVEAVEGEAWSDIMGDEDDEAQAAGLDRSNASILAEDIAFTARLAPRNRADEDVNMEDDNAGPWQPAQPRNRHRQSARVAAAAATTAAAAASAAAAAAAARESAQAAAASTAASTIAATASQGSSAGQRRTVADSAHAPSSPEDAASAAIAAATRSMQEEDRKRREAANARTKAFAGLMGHVQKMCTDGFVNEAELELFLATSKACHRHGERQSHTLPFPRPMVAMLEEYDPESPTASLQKHGLASQAAASPPTYGAMAARASRNAPPQLSRAQPDPIQLLKDKCIVGQAKGRAQLAALSGGRRVEKVIARLEEEASARTQDPIDIVDGVNKAMVADGAAAWVRVEVAKHCNTGVAIFPRRGCGVEHLLVHKEAIAEALGSKAVDADEEWDK</sequence>
<dbReference type="AlphaFoldDB" id="A0A8T8SLP5"/>
<organism evidence="2 3">
    <name type="scientific">Tilletia caries</name>
    <name type="common">wheat bunt fungus</name>
    <dbReference type="NCBI Taxonomy" id="13290"/>
    <lineage>
        <taxon>Eukaryota</taxon>
        <taxon>Fungi</taxon>
        <taxon>Dikarya</taxon>
        <taxon>Basidiomycota</taxon>
        <taxon>Ustilaginomycotina</taxon>
        <taxon>Exobasidiomycetes</taxon>
        <taxon>Tilletiales</taxon>
        <taxon>Tilletiaceae</taxon>
        <taxon>Tilletia</taxon>
    </lineage>
</organism>
<feature type="non-terminal residue" evidence="2">
    <location>
        <position position="1"/>
    </location>
</feature>
<protein>
    <submittedName>
        <fullName evidence="2">Uncharacterized protein</fullName>
    </submittedName>
</protein>
<name>A0A8T8SLP5_9BASI</name>
<feature type="region of interest" description="Disordered" evidence="1">
    <location>
        <begin position="88"/>
        <end position="114"/>
    </location>
</feature>
<dbReference type="Proteomes" id="UP000077671">
    <property type="component" value="Unassembled WGS sequence"/>
</dbReference>
<evidence type="ECO:0000313" key="3">
    <source>
        <dbReference type="Proteomes" id="UP000077671"/>
    </source>
</evidence>